<dbReference type="Gramene" id="TraesLDM3D03G01944860.1">
    <property type="protein sequence ID" value="TraesLDM3D03G01944860.1.CDS1"/>
    <property type="gene ID" value="TraesLDM3D03G01944860"/>
</dbReference>
<feature type="compositionally biased region" description="Basic and acidic residues" evidence="1">
    <location>
        <begin position="276"/>
        <end position="288"/>
    </location>
</feature>
<dbReference type="Gramene" id="TraesCLE_scaffold_060185_01G000200.1">
    <property type="protein sequence ID" value="TraesCLE_scaffold_060185_01G000200.1"/>
    <property type="gene ID" value="TraesCLE_scaffold_060185_01G000200"/>
</dbReference>
<reference evidence="2" key="1">
    <citation type="submission" date="2018-08" db="EMBL/GenBank/DDBJ databases">
        <authorList>
            <person name="Rossello M."/>
        </authorList>
    </citation>
    <scope>NUCLEOTIDE SEQUENCE [LARGE SCALE GENOMIC DNA]</scope>
    <source>
        <strain evidence="2">cv. Chinese Spring</strain>
    </source>
</reference>
<feature type="region of interest" description="Disordered" evidence="1">
    <location>
        <begin position="1"/>
        <end position="22"/>
    </location>
</feature>
<dbReference type="EnsemblPlants" id="TraesCS3D02G344300.1">
    <property type="protein sequence ID" value="TraesCS3D02G344300.1.cds1"/>
    <property type="gene ID" value="TraesCS3D02G344300"/>
</dbReference>
<dbReference type="Gramene" id="TraesCS3D03G0767100.1">
    <property type="protein sequence ID" value="TraesCS3D03G0767100.1.CDS1"/>
    <property type="gene ID" value="TraesCS3D03G0767100"/>
</dbReference>
<organism evidence="2">
    <name type="scientific">Triticum aestivum</name>
    <name type="common">Wheat</name>
    <dbReference type="NCBI Taxonomy" id="4565"/>
    <lineage>
        <taxon>Eukaryota</taxon>
        <taxon>Viridiplantae</taxon>
        <taxon>Streptophyta</taxon>
        <taxon>Embryophyta</taxon>
        <taxon>Tracheophyta</taxon>
        <taxon>Spermatophyta</taxon>
        <taxon>Magnoliopsida</taxon>
        <taxon>Liliopsida</taxon>
        <taxon>Poales</taxon>
        <taxon>Poaceae</taxon>
        <taxon>BOP clade</taxon>
        <taxon>Pooideae</taxon>
        <taxon>Triticodae</taxon>
        <taxon>Triticeae</taxon>
        <taxon>Triticinae</taxon>
        <taxon>Triticum</taxon>
    </lineage>
</organism>
<reference evidence="2" key="2">
    <citation type="submission" date="2018-10" db="UniProtKB">
        <authorList>
            <consortium name="EnsemblPlants"/>
        </authorList>
    </citation>
    <scope>IDENTIFICATION</scope>
</reference>
<dbReference type="Gramene" id="TraesSYM3D03G01958160.1">
    <property type="protein sequence ID" value="TraesSYM3D03G01958160.1.CDS1"/>
    <property type="gene ID" value="TraesSYM3D03G01958160"/>
</dbReference>
<feature type="region of interest" description="Disordered" evidence="1">
    <location>
        <begin position="109"/>
        <end position="205"/>
    </location>
</feature>
<dbReference type="OMA" id="AWRINAG"/>
<evidence type="ECO:0000256" key="1">
    <source>
        <dbReference type="SAM" id="MobiDB-lite"/>
    </source>
</evidence>
<dbReference type="Gramene" id="TraesNOR3D03G01960560.1">
    <property type="protein sequence ID" value="TraesNOR3D03G01960560.1.CDS1"/>
    <property type="gene ID" value="TraesNOR3D03G01960560"/>
</dbReference>
<dbReference type="AlphaFoldDB" id="A0A3B6GXN6"/>
<feature type="region of interest" description="Disordered" evidence="1">
    <location>
        <begin position="256"/>
        <end position="294"/>
    </location>
</feature>
<proteinExistence type="predicted"/>
<evidence type="ECO:0000313" key="3">
    <source>
        <dbReference type="Proteomes" id="UP000019116"/>
    </source>
</evidence>
<dbReference type="Gramene" id="TraesARI3D03G01967800.1">
    <property type="protein sequence ID" value="TraesARI3D03G01967800.1.CDS1"/>
    <property type="gene ID" value="TraesARI3D03G01967800"/>
</dbReference>
<name>A0A3B6GXN6_WHEAT</name>
<dbReference type="Gramene" id="TraesJAG3D03G01942160.1">
    <property type="protein sequence ID" value="TraesJAG3D03G01942160.1.CDS1"/>
    <property type="gene ID" value="TraesJAG3D03G01942160"/>
</dbReference>
<accession>A0A3B6GXN6</accession>
<dbReference type="Gramene" id="TraesWEE_scaffold_083168_01G000200.1">
    <property type="protein sequence ID" value="TraesWEE_scaffold_083168_01G000200.1"/>
    <property type="gene ID" value="TraesWEE_scaffold_083168_01G000200"/>
</dbReference>
<dbReference type="Gramene" id="TraesJUL3D03G01951990.1">
    <property type="protein sequence ID" value="TraesJUL3D03G01951990.1.CDS1"/>
    <property type="gene ID" value="TraesJUL3D03G01951990"/>
</dbReference>
<feature type="compositionally biased region" description="Low complexity" evidence="1">
    <location>
        <begin position="133"/>
        <end position="142"/>
    </location>
</feature>
<dbReference type="Gramene" id="TraesROB_scaffold_070268_01G000200.1">
    <property type="protein sequence ID" value="TraesROB_scaffold_070268_01G000200.1"/>
    <property type="gene ID" value="TraesROB_scaffold_070268_01G000200"/>
</dbReference>
<dbReference type="Gramene" id="TraesSTA3D03G01941550.1">
    <property type="protein sequence ID" value="TraesSTA3D03G01941550.1.CDS1"/>
    <property type="gene ID" value="TraesSTA3D03G01941550"/>
</dbReference>
<dbReference type="Proteomes" id="UP000019116">
    <property type="component" value="Chromosome 3D"/>
</dbReference>
<dbReference type="Gramene" id="TraesMAC3D03G01932800.1">
    <property type="protein sequence ID" value="TraesMAC3D03G01932800.1.CDS1"/>
    <property type="gene ID" value="TraesMAC3D03G01932800"/>
</dbReference>
<dbReference type="OrthoDB" id="716794at2759"/>
<dbReference type="Gramene" id="TraesLAC3D03G01875760.1">
    <property type="protein sequence ID" value="TraesLAC3D03G01875760.1.CDS1"/>
    <property type="gene ID" value="TraesLAC3D03G01875760"/>
</dbReference>
<dbReference type="Gramene" id="TraesCAD_scaffold_113305_01G000200.1">
    <property type="protein sequence ID" value="TraesCAD_scaffold_113305_01G000200.1"/>
    <property type="gene ID" value="TraesCAD_scaffold_113305_01G000200"/>
</dbReference>
<protein>
    <submittedName>
        <fullName evidence="2">Uncharacterized protein</fullName>
    </submittedName>
</protein>
<evidence type="ECO:0000313" key="2">
    <source>
        <dbReference type="EnsemblPlants" id="TraesCS3D02G344300.1.cds1"/>
    </source>
</evidence>
<sequence>MRVPGSWRLSAGGVPVPPVPEGAARRAEIARVRSSLTEEQRNEPRYAPDSETLWTLYFQRRREEQIASVNGIIPRGRHNSEGRREWWGVPGRTLDAVLDHIETGNVPRLEYPTRPSFSRRRGSSWIPRRMEPGSSSSSGSGSPALRPVKPEPEETPLGRRARSGALVINEPSPATAPTRRSLRLVRPKPEPDMLPVKPEHAGMVAPDDESALKWAKEDYVREQVRRQRRAYLETQARSCAEARRRVAEVGGVIIIDSDDEGEAGPSSAVGDPGEGCSRDAAGEARRDDDDGSGDYTRFYRLLGM</sequence>
<keyword evidence="3" id="KW-1185">Reference proteome</keyword>
<dbReference type="Gramene" id="TraesCS3D02G344300.1">
    <property type="protein sequence ID" value="TraesCS3D02G344300.1.cds1"/>
    <property type="gene ID" value="TraesCS3D02G344300"/>
</dbReference>